<evidence type="ECO:0000313" key="3">
    <source>
        <dbReference type="EMBL" id="RCI02380.1"/>
    </source>
</evidence>
<dbReference type="OrthoDB" id="2250192at2759"/>
<feature type="region of interest" description="Disordered" evidence="2">
    <location>
        <begin position="238"/>
        <end position="268"/>
    </location>
</feature>
<evidence type="ECO:0000256" key="2">
    <source>
        <dbReference type="SAM" id="MobiDB-lite"/>
    </source>
</evidence>
<evidence type="ECO:0008006" key="5">
    <source>
        <dbReference type="Google" id="ProtNLM"/>
    </source>
</evidence>
<sequence length="1705" mass="195854">MTKIDYKIEKESKEANLLNWINLCSSSTIEDIQQLSEPALLATVIESLFNIQIEKRGSIQDIVSYVGTFENNDDQDILALLDFIKTLYEIHLVNYTILKNNQLTFTAFVSEMYYNIRNYLLSWASFVLSDYINASILPAILDLPTMYSNGIYLLSILHYHQPALIPNLHLYLQEPQALDIAIKLTWEIYHIPTSLFTQDTAYIYLLRLIGSLQVPNNDQVVQRHKDIERFKNLIKSTNDAAPTPTPIFTDADPPLESPQEQEQQNSTTFTSTYTLQQLKITKTTITKYSDGTEVPTELEEFESRASALAEKMNGLQHRLMMIVPTRASTYSPSSVTSDSIMDFFLTDDNTTASSLRDNSSHHSLASNDEALQMIQQQQQQLIRVLHPLQAAEEDYAAYDRNFKSLQSEFQTLTDGDLHLLLHVYIIEQLEPTWQDHPKVTWRKNQIEQLHQSLSSEFERSEFTLSNFRRGFAFARMCASIRHELELVQNKMVKSIATHHDIQDLEIRTEKTTDMVSTLKSNFNDLLLLASDSQPQDTAYLAKYESIENKNELVRGWVEEVRVWFAEAERIRQWIEIRMDQLNNTVIPEPLLLSLSVSRQQVQELNATHSILEKEIETFNKEDMERLRSHVKTLTVSDRQDKDLSPADTTTIGITLTTLNTLDKLMNSLRKKSFDLQVLTKRVDWEEEYVKSMVWLKETDEKTDTFLKETARWRPAEAQNDGQDKREWLLNKEKQKGLVAQQLYKLEENRVKFDKQQFTPTVKTFEDLASTCIELPDHFESRQSACEQQFEDLIKRIEFARSVVEQRLSVMDFLYQTDTVMDDGKALELEIAEAETKVRSGDNDQEVFLHVENMDKKIAHLLTVTARAIPFPVPALDLDKPENAVANDEINNVVTEKCNLLLSLRDALFERLASYRYVLQLHRQAKEYLSDAARLCEWADERIKAVRRAKLDMQDVLGSSFTAEDLQRLERDRINKQVIDLVLDIQTLLETTEPLNMPSFDRDSLSDVSLQLQEHFDRLQQILKEHGSDLETMRKKMEDGNNYFENARLLRSFINETRHSMPGLKQTCGFMTGQSEEQDKRRFEMLNQALVKINHSYKDQQIHFAQLSSHYSVMEPSKIENIDEIRAMQTNLQQDWNQLGNEIRDLSQFTQVVGEWYNRQRRLSMVDNDILAGLNEEITRLAKSGWTDADLQAVQDKIDRASTVLEETGSVIHAADNKEDPLQTANYSCARDRHAQLKNKVLTASKNLNALKSNANKAIAFSTFLSETDKVLSQVQQQKELVGRRMSAVGNSGFSSQDMGSIDAMFKSIQSATLYSERGVQSFAKQLDVLAKKAQELCGEGYDASSVQDPIKRIRDSLNQLSNTIGLEKKQAMFIRKIYVHAKGANDLQTWMDHCSNAIAQLPTDVCMHDEQELRDELDSIEQRMVEMRPTFQTFETMEARILLAKDGSPLDLCEISLDRDEIKDAVRERQELIMKDWEALRKQHAEARALLDSSKKNVEIARKVKSIMTQVGDMKDRVSAVRICKAPLDEGIENRDLTNVLSCPLSSIPGEHRLASAKAELNILDRDLEANLVPSIQELDRMLNVLEDENGKDIFSGQRTEITIAMRGLTDLIKTKRKAIAEAEKMEGFLTAIEELEVLLLAMGEVVARAAPENARVVDGNYSRTDLQALLIDLDTRYRYYEPKIDELFDEAREVSLRLMDDPRV</sequence>
<keyword evidence="1" id="KW-0175">Coiled coil</keyword>
<evidence type="ECO:0000256" key="1">
    <source>
        <dbReference type="SAM" id="Coils"/>
    </source>
</evidence>
<feature type="non-terminal residue" evidence="3">
    <location>
        <position position="1705"/>
    </location>
</feature>
<organism evidence="3 4">
    <name type="scientific">Rhizopus stolonifer</name>
    <name type="common">Rhizopus nigricans</name>
    <dbReference type="NCBI Taxonomy" id="4846"/>
    <lineage>
        <taxon>Eukaryota</taxon>
        <taxon>Fungi</taxon>
        <taxon>Fungi incertae sedis</taxon>
        <taxon>Mucoromycota</taxon>
        <taxon>Mucoromycotina</taxon>
        <taxon>Mucoromycetes</taxon>
        <taxon>Mucorales</taxon>
        <taxon>Mucorineae</taxon>
        <taxon>Rhizopodaceae</taxon>
        <taxon>Rhizopus</taxon>
    </lineage>
</organism>
<feature type="coiled-coil region" evidence="1">
    <location>
        <begin position="594"/>
        <end position="621"/>
    </location>
</feature>
<protein>
    <recommendedName>
        <fullName evidence="5">GAR domain-containing protein</fullName>
    </recommendedName>
</protein>
<evidence type="ECO:0000313" key="4">
    <source>
        <dbReference type="Proteomes" id="UP000253551"/>
    </source>
</evidence>
<dbReference type="STRING" id="4846.A0A367KJQ6"/>
<proteinExistence type="predicted"/>
<gene>
    <name evidence="3" type="ORF">CU098_003279</name>
</gene>
<dbReference type="Gene3D" id="1.20.58.60">
    <property type="match status" value="2"/>
</dbReference>
<accession>A0A367KJQ6</accession>
<dbReference type="EMBL" id="PJQM01001420">
    <property type="protein sequence ID" value="RCI02380.1"/>
    <property type="molecule type" value="Genomic_DNA"/>
</dbReference>
<dbReference type="Proteomes" id="UP000253551">
    <property type="component" value="Unassembled WGS sequence"/>
</dbReference>
<comment type="caution">
    <text evidence="3">The sequence shown here is derived from an EMBL/GenBank/DDBJ whole genome shotgun (WGS) entry which is preliminary data.</text>
</comment>
<keyword evidence="4" id="KW-1185">Reference proteome</keyword>
<reference evidence="3 4" key="1">
    <citation type="journal article" date="2018" name="G3 (Bethesda)">
        <title>Phylogenetic and Phylogenomic Definition of Rhizopus Species.</title>
        <authorList>
            <person name="Gryganskyi A.P."/>
            <person name="Golan J."/>
            <person name="Dolatabadi S."/>
            <person name="Mondo S."/>
            <person name="Robb S."/>
            <person name="Idnurm A."/>
            <person name="Muszewska A."/>
            <person name="Steczkiewicz K."/>
            <person name="Masonjones S."/>
            <person name="Liao H.L."/>
            <person name="Gajdeczka M.T."/>
            <person name="Anike F."/>
            <person name="Vuek A."/>
            <person name="Anishchenko I.M."/>
            <person name="Voigt K."/>
            <person name="de Hoog G.S."/>
            <person name="Smith M.E."/>
            <person name="Heitman J."/>
            <person name="Vilgalys R."/>
            <person name="Stajich J.E."/>
        </authorList>
    </citation>
    <scope>NUCLEOTIDE SEQUENCE [LARGE SCALE GENOMIC DNA]</scope>
    <source>
        <strain evidence="3 4">LSU 92-RS-03</strain>
    </source>
</reference>
<name>A0A367KJQ6_RHIST</name>